<reference evidence="1 2" key="1">
    <citation type="submission" date="2017-12" db="EMBL/GenBank/DDBJ databases">
        <title>Sequencing, de novo assembly and annotation of complete genome of a new Thraustochytrid species, strain FCC1311.</title>
        <authorList>
            <person name="Sedici K."/>
            <person name="Godart F."/>
            <person name="Aiese Cigliano R."/>
            <person name="Sanseverino W."/>
            <person name="Barakat M."/>
            <person name="Ortet P."/>
            <person name="Marechal E."/>
            <person name="Cagnac O."/>
            <person name="Amato A."/>
        </authorList>
    </citation>
    <scope>NUCLEOTIDE SEQUENCE [LARGE SCALE GENOMIC DNA]</scope>
</reference>
<dbReference type="EMBL" id="BEYU01000038">
    <property type="protein sequence ID" value="GBG28060.1"/>
    <property type="molecule type" value="Genomic_DNA"/>
</dbReference>
<dbReference type="GO" id="GO:0055088">
    <property type="term" value="P:lipid homeostasis"/>
    <property type="evidence" value="ECO:0007669"/>
    <property type="project" value="TreeGrafter"/>
</dbReference>
<evidence type="ECO:0000313" key="1">
    <source>
        <dbReference type="EMBL" id="GBG28060.1"/>
    </source>
</evidence>
<dbReference type="Proteomes" id="UP000241890">
    <property type="component" value="Unassembled WGS sequence"/>
</dbReference>
<proteinExistence type="predicted"/>
<dbReference type="GO" id="GO:0003997">
    <property type="term" value="F:acyl-CoA oxidase activity"/>
    <property type="evidence" value="ECO:0007669"/>
    <property type="project" value="InterPro"/>
</dbReference>
<gene>
    <name evidence="1" type="ORF">FCC1311_103871</name>
</gene>
<comment type="caution">
    <text evidence="1">The sequence shown here is derived from an EMBL/GenBank/DDBJ whole genome shotgun (WGS) entry which is preliminary data.</text>
</comment>
<organism evidence="1 2">
    <name type="scientific">Hondaea fermentalgiana</name>
    <dbReference type="NCBI Taxonomy" id="2315210"/>
    <lineage>
        <taxon>Eukaryota</taxon>
        <taxon>Sar</taxon>
        <taxon>Stramenopiles</taxon>
        <taxon>Bigyra</taxon>
        <taxon>Labyrinthulomycetes</taxon>
        <taxon>Thraustochytrida</taxon>
        <taxon>Thraustochytriidae</taxon>
        <taxon>Hondaea</taxon>
    </lineage>
</organism>
<dbReference type="OrthoDB" id="538336at2759"/>
<dbReference type="InterPro" id="IPR012258">
    <property type="entry name" value="Acyl-CoA_oxidase"/>
</dbReference>
<dbReference type="PANTHER" id="PTHR10909">
    <property type="entry name" value="ELECTRON TRANSPORT OXIDOREDUCTASE"/>
    <property type="match status" value="1"/>
</dbReference>
<dbReference type="InParanoid" id="A0A2R5GAM7"/>
<dbReference type="GO" id="GO:0071949">
    <property type="term" value="F:FAD binding"/>
    <property type="evidence" value="ECO:0007669"/>
    <property type="project" value="InterPro"/>
</dbReference>
<dbReference type="GO" id="GO:0005504">
    <property type="term" value="F:fatty acid binding"/>
    <property type="evidence" value="ECO:0007669"/>
    <property type="project" value="TreeGrafter"/>
</dbReference>
<dbReference type="Gene3D" id="2.40.110.10">
    <property type="entry name" value="Butyryl-CoA Dehydrogenase, subunit A, domain 2"/>
    <property type="match status" value="1"/>
</dbReference>
<keyword evidence="2" id="KW-1185">Reference proteome</keyword>
<dbReference type="InterPro" id="IPR036250">
    <property type="entry name" value="AcylCo_DH-like_C"/>
</dbReference>
<dbReference type="SUPFAM" id="SSF56645">
    <property type="entry name" value="Acyl-CoA dehydrogenase NM domain-like"/>
    <property type="match status" value="1"/>
</dbReference>
<dbReference type="PANTHER" id="PTHR10909:SF352">
    <property type="entry name" value="ACYL-COENZYME A OXIDASE-LIKE PROTEIN"/>
    <property type="match status" value="1"/>
</dbReference>
<accession>A0A2R5GAM7</accession>
<sequence length="492" mass="54111">MAEKLSHEQWVEALLEATKGFGGDIPPVQRAEQLRGLIKTGLLKFTDLRDNPERFFEAHRILLSPGINALGGEGMSVAFTVSFNLWAGSILGLGGPSQVAALDDMQKAGTLGCFCLTEKYAGVNSGLVVQTTATWIPERQQFLLDTPNDGAKKNWISQGLTATSAVVIANLIVNGKSHGPHGFVMKIRDNETGDLVQGVTMEDMGLKTCANDLDNAAVSFKDVYVDRSALLNRYADIQDDKYVQTTETKMRLEVIGQRLLTGRLAIAEASVEFARRIFERARKYADDKICWAPKGLPQPRLSEIPHIAAIFAEADAKLDALASYNAKVESRLCTLLRETAIPDADLVECIAVSKVKSVWTAIDLTDKLKRELGSYSLMAESGMQSIPWLLCCSFAEGDGRILLQKIARDSMKSFKKSTWKETGKEIIFGSSPEQQEMKLRFQLSRVLSSATSPADAARLWNENYELVYALADAVCDRHVAEAIGEDRILSKL</sequence>
<dbReference type="Gene3D" id="1.20.140.10">
    <property type="entry name" value="Butyryl-CoA Dehydrogenase, subunit A, domain 3"/>
    <property type="match status" value="1"/>
</dbReference>
<dbReference type="InterPro" id="IPR046373">
    <property type="entry name" value="Acyl-CoA_Oxase/DH_mid-dom_sf"/>
</dbReference>
<dbReference type="InterPro" id="IPR009100">
    <property type="entry name" value="AcylCoA_DH/oxidase_NM_dom_sf"/>
</dbReference>
<protein>
    <submittedName>
        <fullName evidence="1">Acyl-coenzyme A oxidase-like protein</fullName>
    </submittedName>
</protein>
<dbReference type="GO" id="GO:0033540">
    <property type="term" value="P:fatty acid beta-oxidation using acyl-CoA oxidase"/>
    <property type="evidence" value="ECO:0007669"/>
    <property type="project" value="TreeGrafter"/>
</dbReference>
<dbReference type="GO" id="GO:0005777">
    <property type="term" value="C:peroxisome"/>
    <property type="evidence" value="ECO:0007669"/>
    <property type="project" value="InterPro"/>
</dbReference>
<evidence type="ECO:0000313" key="2">
    <source>
        <dbReference type="Proteomes" id="UP000241890"/>
    </source>
</evidence>
<name>A0A2R5GAM7_9STRA</name>
<dbReference type="AlphaFoldDB" id="A0A2R5GAM7"/>
<dbReference type="SUPFAM" id="SSF47203">
    <property type="entry name" value="Acyl-CoA dehydrogenase C-terminal domain-like"/>
    <property type="match status" value="1"/>
</dbReference>